<dbReference type="InterPro" id="IPR036291">
    <property type="entry name" value="NAD(P)-bd_dom_sf"/>
</dbReference>
<dbReference type="Pfam" id="PF03446">
    <property type="entry name" value="NAD_binding_2"/>
    <property type="match status" value="1"/>
</dbReference>
<dbReference type="PANTHER" id="PTHR43060:SF15">
    <property type="entry name" value="3-HYDROXYISOBUTYRATE DEHYDROGENASE-LIKE 1, MITOCHONDRIAL-RELATED"/>
    <property type="match status" value="1"/>
</dbReference>
<dbReference type="SUPFAM" id="SSF51735">
    <property type="entry name" value="NAD(P)-binding Rossmann-fold domains"/>
    <property type="match status" value="1"/>
</dbReference>
<proteinExistence type="predicted"/>
<accession>A0A0F9BNS8</accession>
<dbReference type="GO" id="GO:0050661">
    <property type="term" value="F:NADP binding"/>
    <property type="evidence" value="ECO:0007669"/>
    <property type="project" value="InterPro"/>
</dbReference>
<dbReference type="EMBL" id="LAZR01040047">
    <property type="protein sequence ID" value="KKL15492.1"/>
    <property type="molecule type" value="Genomic_DNA"/>
</dbReference>
<organism evidence="2">
    <name type="scientific">marine sediment metagenome</name>
    <dbReference type="NCBI Taxonomy" id="412755"/>
    <lineage>
        <taxon>unclassified sequences</taxon>
        <taxon>metagenomes</taxon>
        <taxon>ecological metagenomes</taxon>
    </lineage>
</organism>
<dbReference type="PANTHER" id="PTHR43060">
    <property type="entry name" value="3-HYDROXYISOBUTYRATE DEHYDROGENASE-LIKE 1, MITOCHONDRIAL-RELATED"/>
    <property type="match status" value="1"/>
</dbReference>
<dbReference type="AlphaFoldDB" id="A0A0F9BNS8"/>
<evidence type="ECO:0000313" key="2">
    <source>
        <dbReference type="EMBL" id="KKL15492.1"/>
    </source>
</evidence>
<gene>
    <name evidence="2" type="ORF">LCGC14_2505050</name>
</gene>
<protein>
    <recommendedName>
        <fullName evidence="1">6-phosphogluconate dehydrogenase NADP-binding domain-containing protein</fullName>
    </recommendedName>
</protein>
<comment type="caution">
    <text evidence="2">The sequence shown here is derived from an EMBL/GenBank/DDBJ whole genome shotgun (WGS) entry which is preliminary data.</text>
</comment>
<reference evidence="2" key="1">
    <citation type="journal article" date="2015" name="Nature">
        <title>Complex archaea that bridge the gap between prokaryotes and eukaryotes.</title>
        <authorList>
            <person name="Spang A."/>
            <person name="Saw J.H."/>
            <person name="Jorgensen S.L."/>
            <person name="Zaremba-Niedzwiedzka K."/>
            <person name="Martijn J."/>
            <person name="Lind A.E."/>
            <person name="van Eijk R."/>
            <person name="Schleper C."/>
            <person name="Guy L."/>
            <person name="Ettema T.J."/>
        </authorList>
    </citation>
    <scope>NUCLEOTIDE SEQUENCE</scope>
</reference>
<name>A0A0F9BNS8_9ZZZZ</name>
<dbReference type="Gene3D" id="3.40.50.720">
    <property type="entry name" value="NAD(P)-binding Rossmann-like Domain"/>
    <property type="match status" value="1"/>
</dbReference>
<evidence type="ECO:0000259" key="1">
    <source>
        <dbReference type="Pfam" id="PF03446"/>
    </source>
</evidence>
<sequence length="85" mass="9121">MSEVKQKIGWIGTGVMGKSMCGRILEAGYPVTVHTRTKAKAGPLLEQGAEWAPGPAAVAERSEIVFSIVSFPGDVKEVYQRLAEC</sequence>
<dbReference type="InterPro" id="IPR006115">
    <property type="entry name" value="6PGDH_NADP-bd"/>
</dbReference>
<feature type="domain" description="6-phosphogluconate dehydrogenase NADP-binding" evidence="1">
    <location>
        <begin position="7"/>
        <end position="81"/>
    </location>
</feature>